<accession>A0A6F9EC74</accession>
<evidence type="ECO:0000256" key="2">
    <source>
        <dbReference type="SAM" id="Phobius"/>
    </source>
</evidence>
<keyword evidence="2" id="KW-0812">Transmembrane</keyword>
<evidence type="ECO:0000256" key="1">
    <source>
        <dbReference type="SAM" id="MobiDB-lite"/>
    </source>
</evidence>
<organism evidence="3 4">
    <name type="scientific">Kyrpidia spormannii</name>
    <dbReference type="NCBI Taxonomy" id="2055160"/>
    <lineage>
        <taxon>Bacteria</taxon>
        <taxon>Bacillati</taxon>
        <taxon>Bacillota</taxon>
        <taxon>Bacilli</taxon>
        <taxon>Bacillales</taxon>
        <taxon>Alicyclobacillaceae</taxon>
        <taxon>Kyrpidia</taxon>
    </lineage>
</organism>
<name>A0A6F9EC74_9BACL</name>
<keyword evidence="2" id="KW-0472">Membrane</keyword>
<dbReference type="RefSeq" id="WP_170085825.1">
    <property type="nucleotide sequence ID" value="NZ_CP047971.1"/>
</dbReference>
<proteinExistence type="predicted"/>
<dbReference type="EMBL" id="LR792683">
    <property type="protein sequence ID" value="CAB3393898.1"/>
    <property type="molecule type" value="Genomic_DNA"/>
</dbReference>
<feature type="region of interest" description="Disordered" evidence="1">
    <location>
        <begin position="125"/>
        <end position="160"/>
    </location>
</feature>
<protein>
    <recommendedName>
        <fullName evidence="5">Stage II sporulation protein P</fullName>
    </recommendedName>
</protein>
<evidence type="ECO:0000313" key="4">
    <source>
        <dbReference type="Proteomes" id="UP000502196"/>
    </source>
</evidence>
<feature type="compositionally biased region" description="Low complexity" evidence="1">
    <location>
        <begin position="147"/>
        <end position="160"/>
    </location>
</feature>
<dbReference type="InterPro" id="IPR010897">
    <property type="entry name" value="Spore_II_P"/>
</dbReference>
<dbReference type="AlphaFoldDB" id="A0A6F9EC74"/>
<feature type="transmembrane region" description="Helical" evidence="2">
    <location>
        <begin position="20"/>
        <end position="41"/>
    </location>
</feature>
<sequence length="373" mass="40980">MRKSSFRIVTFHAPRRGLKFSVTAWLVVASAALLASSLWFLPGPAGGSGLFGAVDALTWSSVVRQGVPLMDQSSGPAQVAGEQSWAAFLFYHLTDVDPTRPTSILGWTVPGMAFTDYPIAVDGRTVDLRPPEDGAPSPGLFQHEQPTSSSSSTAPNLSSTSSDPLVYVYHTHNRESFLPMLPGRTSFDDAYDKAKNITLIGTALVDDLKKLGITAIHTTVDYWPMGDYSKMYVFSRKTVNEVLQKYPGLKLIIDMHRDSDPRDLTTTTINGQTYAKIRIIIGGNNPNYQANERLAEVLKGELDRLYPHLVRDIWAKRSTTYDATYNQDLSPNMLLIEIGGPENTEAELDRTATCLADGIAALLKDQGDLRLAR</sequence>
<dbReference type="Pfam" id="PF07454">
    <property type="entry name" value="SpoIIP"/>
    <property type="match status" value="1"/>
</dbReference>
<reference evidence="3 4" key="1">
    <citation type="submission" date="2020-04" db="EMBL/GenBank/DDBJ databases">
        <authorList>
            <person name="Hogendoorn C."/>
        </authorList>
    </citation>
    <scope>NUCLEOTIDE SEQUENCE [LARGE SCALE GENOMIC DNA]</scope>
    <source>
        <strain evidence="3">COOX1</strain>
    </source>
</reference>
<evidence type="ECO:0000313" key="3">
    <source>
        <dbReference type="EMBL" id="CAB3393898.1"/>
    </source>
</evidence>
<dbReference type="NCBIfam" id="TIGR02867">
    <property type="entry name" value="spore_II_P"/>
    <property type="match status" value="1"/>
</dbReference>
<evidence type="ECO:0008006" key="5">
    <source>
        <dbReference type="Google" id="ProtNLM"/>
    </source>
</evidence>
<gene>
    <name evidence="3" type="ORF">COOX1_2144</name>
</gene>
<dbReference type="Proteomes" id="UP000502196">
    <property type="component" value="Chromosome"/>
</dbReference>
<keyword evidence="2" id="KW-1133">Transmembrane helix</keyword>